<evidence type="ECO:0008006" key="6">
    <source>
        <dbReference type="Google" id="ProtNLM"/>
    </source>
</evidence>
<dbReference type="SUPFAM" id="SSF56059">
    <property type="entry name" value="Glutathione synthetase ATP-binding domain-like"/>
    <property type="match status" value="1"/>
</dbReference>
<feature type="compositionally biased region" description="Basic and acidic residues" evidence="1">
    <location>
        <begin position="545"/>
        <end position="562"/>
    </location>
</feature>
<dbReference type="SUPFAM" id="SSF52009">
    <property type="entry name" value="Phosphohistidine domain"/>
    <property type="match status" value="1"/>
</dbReference>
<dbReference type="PANTHER" id="PTHR43615">
    <property type="entry name" value="PHOSPHOENOLPYRUVATE SYNTHASE-RELATED"/>
    <property type="match status" value="1"/>
</dbReference>
<feature type="region of interest" description="Disordered" evidence="1">
    <location>
        <begin position="509"/>
        <end position="562"/>
    </location>
</feature>
<dbReference type="InterPro" id="IPR002192">
    <property type="entry name" value="PPDK_AMP/ATP-bd"/>
</dbReference>
<evidence type="ECO:0000256" key="1">
    <source>
        <dbReference type="SAM" id="MobiDB-lite"/>
    </source>
</evidence>
<accession>A0A8J3WN39</accession>
<evidence type="ECO:0000259" key="3">
    <source>
        <dbReference type="Pfam" id="PF01326"/>
    </source>
</evidence>
<dbReference type="InterPro" id="IPR008279">
    <property type="entry name" value="PEP-util_enz_mobile_dom"/>
</dbReference>
<keyword evidence="5" id="KW-1185">Reference proteome</keyword>
<sequence length="845" mass="88801">MILSLAQARARERAVTGGKAASLAALAAEGFPVPDGFVVPVGADPSPEEIGRAVGELGGGRFAVRSSAVAEDRAEASYAGLYETFLDVAPADVAEAVRRCRASADAERVRTYRTAGPADGGVAVLVQRMVRADAAGVAFTADPVTGAREKVVITAVPGLGEALVSGESTGEEWTVRHGRAERTRMMDPPRPGRAEGPAAPDTGGSAETEPEADGPAGGEETVPGVRGNAGWEAVPEVLDAGQAVALAGLARRVEERSGWPQDIEWAILDGRLFLLQARPMTALPAPVAWHPPGPGLWLRNFRLGEWLPDPVTPLFAGWLLGRIDEGFGHGMRETAGAAVPFAHGTVNGWYYSRPTPAPRDLPGALLRSRGRLLPFMIGALVRPGRDPAAADRALLGRLYLRWRGELLPAYRELAGRGAEGRSPEELLRLVDDIGRTAGRHLWYLAVVGGAAWKMEACLARFMRAHRLREAQAGLLLSGLPGGGTVPAHAVHSIDWYHPTAGETGLAADAGARRDPAGAGDDGTSPAPGSESAGARGDAAVAGDGEAGRARRRELEERRAGAERACREALADRPRSLAAFTSMLETARRYAMIREEQVRELTLGWPLLRACAHRLGEMLVAAGATDDPAEVFFLTRQEIEPHLEAAGSPGEEVPGREEAGRRGVLGVLARERRDEWERLRRLAAPLVVGTPPPIIGGHLERTLGLARGGGRNGDRPEGGGRTGDRPGDAGRPALAGRTLLTGQPASAGRATGPVRVVHGPWEFGRVRPGDVLVARVTTPAWTPLFARIAAVVTDGGTLAAHASLIAREYGVPAVVATGEATVRLRDGRAVTVDGTRGVVTAHPPGP</sequence>
<feature type="compositionally biased region" description="Basic and acidic residues" evidence="1">
    <location>
        <begin position="711"/>
        <end position="727"/>
    </location>
</feature>
<dbReference type="AlphaFoldDB" id="A0A8J3WN39"/>
<protein>
    <recommendedName>
        <fullName evidence="6">Pyruvate, water dikinase</fullName>
    </recommendedName>
</protein>
<name>A0A8J3WN39_9ACTN</name>
<dbReference type="Gene3D" id="3.50.30.10">
    <property type="entry name" value="Phosphohistidine domain"/>
    <property type="match status" value="1"/>
</dbReference>
<dbReference type="Proteomes" id="UP000619788">
    <property type="component" value="Unassembled WGS sequence"/>
</dbReference>
<dbReference type="InterPro" id="IPR036637">
    <property type="entry name" value="Phosphohistidine_dom_sf"/>
</dbReference>
<dbReference type="GO" id="GO:0016301">
    <property type="term" value="F:kinase activity"/>
    <property type="evidence" value="ECO:0007669"/>
    <property type="project" value="InterPro"/>
</dbReference>
<evidence type="ECO:0000313" key="4">
    <source>
        <dbReference type="EMBL" id="GIH93451.1"/>
    </source>
</evidence>
<gene>
    <name evidence="4" type="ORF">Psi01_40810</name>
</gene>
<dbReference type="Gene3D" id="3.30.1490.20">
    <property type="entry name" value="ATP-grasp fold, A domain"/>
    <property type="match status" value="2"/>
</dbReference>
<dbReference type="Gene3D" id="3.30.470.20">
    <property type="entry name" value="ATP-grasp fold, B domain"/>
    <property type="match status" value="1"/>
</dbReference>
<organism evidence="4 5">
    <name type="scientific">Planobispora siamensis</name>
    <dbReference type="NCBI Taxonomy" id="936338"/>
    <lineage>
        <taxon>Bacteria</taxon>
        <taxon>Bacillati</taxon>
        <taxon>Actinomycetota</taxon>
        <taxon>Actinomycetes</taxon>
        <taxon>Streptosporangiales</taxon>
        <taxon>Streptosporangiaceae</taxon>
        <taxon>Planobispora</taxon>
    </lineage>
</organism>
<dbReference type="EMBL" id="BOOJ01000032">
    <property type="protein sequence ID" value="GIH93451.1"/>
    <property type="molecule type" value="Genomic_DNA"/>
</dbReference>
<dbReference type="Pfam" id="PF01326">
    <property type="entry name" value="PPDK_N"/>
    <property type="match status" value="1"/>
</dbReference>
<dbReference type="RefSeq" id="WP_204065606.1">
    <property type="nucleotide sequence ID" value="NZ_BOOJ01000032.1"/>
</dbReference>
<feature type="region of interest" description="Disordered" evidence="1">
    <location>
        <begin position="167"/>
        <end position="227"/>
    </location>
</feature>
<dbReference type="Pfam" id="PF00391">
    <property type="entry name" value="PEP-utilizers"/>
    <property type="match status" value="1"/>
</dbReference>
<reference evidence="4 5" key="1">
    <citation type="submission" date="2021-01" db="EMBL/GenBank/DDBJ databases">
        <title>Whole genome shotgun sequence of Planobispora siamensis NBRC 107568.</title>
        <authorList>
            <person name="Komaki H."/>
            <person name="Tamura T."/>
        </authorList>
    </citation>
    <scope>NUCLEOTIDE SEQUENCE [LARGE SCALE GENOMIC DNA]</scope>
    <source>
        <strain evidence="4 5">NBRC 107568</strain>
    </source>
</reference>
<proteinExistence type="predicted"/>
<feature type="compositionally biased region" description="Low complexity" evidence="1">
    <location>
        <begin position="532"/>
        <end position="543"/>
    </location>
</feature>
<evidence type="ECO:0000259" key="2">
    <source>
        <dbReference type="Pfam" id="PF00391"/>
    </source>
</evidence>
<feature type="domain" description="Pyruvate phosphate dikinase AMP/ATP-binding" evidence="3">
    <location>
        <begin position="54"/>
        <end position="283"/>
    </location>
</feature>
<comment type="caution">
    <text evidence="4">The sequence shown here is derived from an EMBL/GenBank/DDBJ whole genome shotgun (WGS) entry which is preliminary data.</text>
</comment>
<dbReference type="GO" id="GO:0005524">
    <property type="term" value="F:ATP binding"/>
    <property type="evidence" value="ECO:0007669"/>
    <property type="project" value="InterPro"/>
</dbReference>
<dbReference type="InterPro" id="IPR051549">
    <property type="entry name" value="PEP_Utilizing_Enz"/>
</dbReference>
<dbReference type="PANTHER" id="PTHR43615:SF1">
    <property type="entry name" value="PPDK_N DOMAIN-CONTAINING PROTEIN"/>
    <property type="match status" value="1"/>
</dbReference>
<dbReference type="InterPro" id="IPR013815">
    <property type="entry name" value="ATP_grasp_subdomain_1"/>
</dbReference>
<feature type="compositionally biased region" description="Basic and acidic residues" evidence="1">
    <location>
        <begin position="173"/>
        <end position="193"/>
    </location>
</feature>
<feature type="region of interest" description="Disordered" evidence="1">
    <location>
        <begin position="704"/>
        <end position="734"/>
    </location>
</feature>
<evidence type="ECO:0000313" key="5">
    <source>
        <dbReference type="Proteomes" id="UP000619788"/>
    </source>
</evidence>
<feature type="domain" description="PEP-utilising enzyme mobile" evidence="2">
    <location>
        <begin position="766"/>
        <end position="836"/>
    </location>
</feature>